<evidence type="ECO:0000313" key="3">
    <source>
        <dbReference type="Proteomes" id="UP001599756"/>
    </source>
</evidence>
<protein>
    <submittedName>
        <fullName evidence="2">Uncharacterized protein</fullName>
    </submittedName>
</protein>
<accession>A0ABW6HG57</accession>
<gene>
    <name evidence="2" type="ORF">ACFW88_34560</name>
</gene>
<sequence length="78" mass="8083">MLQQYHGRGRQEQQGAGAQGRAQTVGEVVVGGQDGAGDGSAERRRGCVRELMARAAHPDGADDLGDDGYDDRGDGGGR</sequence>
<name>A0ABW6HG57_9ACTN</name>
<dbReference type="RefSeq" id="WP_381810172.1">
    <property type="nucleotide sequence ID" value="NZ_JBHYTS010000099.1"/>
</dbReference>
<keyword evidence="3" id="KW-1185">Reference proteome</keyword>
<comment type="caution">
    <text evidence="2">The sequence shown here is derived from an EMBL/GenBank/DDBJ whole genome shotgun (WGS) entry which is preliminary data.</text>
</comment>
<feature type="region of interest" description="Disordered" evidence="1">
    <location>
        <begin position="1"/>
        <end position="78"/>
    </location>
</feature>
<feature type="compositionally biased region" description="Basic and acidic residues" evidence="1">
    <location>
        <begin position="40"/>
        <end position="60"/>
    </location>
</feature>
<evidence type="ECO:0000256" key="1">
    <source>
        <dbReference type="SAM" id="MobiDB-lite"/>
    </source>
</evidence>
<organism evidence="2 3">
    <name type="scientific">Streptomyces anandii</name>
    <dbReference type="NCBI Taxonomy" id="285454"/>
    <lineage>
        <taxon>Bacteria</taxon>
        <taxon>Bacillati</taxon>
        <taxon>Actinomycetota</taxon>
        <taxon>Actinomycetes</taxon>
        <taxon>Kitasatosporales</taxon>
        <taxon>Streptomycetaceae</taxon>
        <taxon>Streptomyces</taxon>
    </lineage>
</organism>
<feature type="compositionally biased region" description="Low complexity" evidence="1">
    <location>
        <begin position="12"/>
        <end position="31"/>
    </location>
</feature>
<proteinExistence type="predicted"/>
<dbReference type="Proteomes" id="UP001599756">
    <property type="component" value="Unassembled WGS sequence"/>
</dbReference>
<dbReference type="EMBL" id="JBHYTS010000099">
    <property type="protein sequence ID" value="MFE1755602.1"/>
    <property type="molecule type" value="Genomic_DNA"/>
</dbReference>
<reference evidence="2 3" key="1">
    <citation type="submission" date="2024-09" db="EMBL/GenBank/DDBJ databases">
        <title>The Natural Products Discovery Center: Release of the First 8490 Sequenced Strains for Exploring Actinobacteria Biosynthetic Diversity.</title>
        <authorList>
            <person name="Kalkreuter E."/>
            <person name="Kautsar S.A."/>
            <person name="Yang D."/>
            <person name="Bader C.D."/>
            <person name="Teijaro C.N."/>
            <person name="Fluegel L."/>
            <person name="Davis C.M."/>
            <person name="Simpson J.R."/>
            <person name="Lauterbach L."/>
            <person name="Steele A.D."/>
            <person name="Gui C."/>
            <person name="Meng S."/>
            <person name="Li G."/>
            <person name="Viehrig K."/>
            <person name="Ye F."/>
            <person name="Su P."/>
            <person name="Kiefer A.F."/>
            <person name="Nichols A."/>
            <person name="Cepeda A.J."/>
            <person name="Yan W."/>
            <person name="Fan B."/>
            <person name="Jiang Y."/>
            <person name="Adhikari A."/>
            <person name="Zheng C.-J."/>
            <person name="Schuster L."/>
            <person name="Cowan T.M."/>
            <person name="Smanski M.J."/>
            <person name="Chevrette M.G."/>
            <person name="De Carvalho L.P.S."/>
            <person name="Shen B."/>
        </authorList>
    </citation>
    <scope>NUCLEOTIDE SEQUENCE [LARGE SCALE GENOMIC DNA]</scope>
    <source>
        <strain evidence="2 3">NPDC059500</strain>
    </source>
</reference>
<evidence type="ECO:0000313" key="2">
    <source>
        <dbReference type="EMBL" id="MFE1755602.1"/>
    </source>
</evidence>